<dbReference type="InterPro" id="IPR003439">
    <property type="entry name" value="ABC_transporter-like_ATP-bd"/>
</dbReference>
<accession>A0A6G3WLA3</accession>
<dbReference type="PANTHER" id="PTHR24220">
    <property type="entry name" value="IMPORT ATP-BINDING PROTEIN"/>
    <property type="match status" value="1"/>
</dbReference>
<dbReference type="SUPFAM" id="SSF52540">
    <property type="entry name" value="P-loop containing nucleoside triphosphate hydrolases"/>
    <property type="match status" value="1"/>
</dbReference>
<evidence type="ECO:0000313" key="2">
    <source>
        <dbReference type="EMBL" id="NEE06100.1"/>
    </source>
</evidence>
<comment type="caution">
    <text evidence="2">The sequence shown here is derived from an EMBL/GenBank/DDBJ whole genome shotgun (WGS) entry which is preliminary data.</text>
</comment>
<dbReference type="GO" id="GO:0005886">
    <property type="term" value="C:plasma membrane"/>
    <property type="evidence" value="ECO:0007669"/>
    <property type="project" value="TreeGrafter"/>
</dbReference>
<keyword evidence="2" id="KW-0547">Nucleotide-binding</keyword>
<protein>
    <submittedName>
        <fullName evidence="2">ATP-binding cassette domain-containing protein</fullName>
    </submittedName>
</protein>
<dbReference type="Gene3D" id="3.40.50.300">
    <property type="entry name" value="P-loop containing nucleotide triphosphate hydrolases"/>
    <property type="match status" value="1"/>
</dbReference>
<dbReference type="EMBL" id="JAAGMN010000632">
    <property type="protein sequence ID" value="NEE06100.1"/>
    <property type="molecule type" value="Genomic_DNA"/>
</dbReference>
<feature type="domain" description="ABC transporter" evidence="1">
    <location>
        <begin position="16"/>
        <end position="116"/>
    </location>
</feature>
<dbReference type="GO" id="GO:0005524">
    <property type="term" value="F:ATP binding"/>
    <property type="evidence" value="ECO:0007669"/>
    <property type="project" value="UniProtKB-KW"/>
</dbReference>
<dbReference type="Pfam" id="PF00005">
    <property type="entry name" value="ABC_tran"/>
    <property type="match status" value="1"/>
</dbReference>
<name>A0A6G3WLA3_9ACTN</name>
<dbReference type="AlphaFoldDB" id="A0A6G3WLA3"/>
<reference evidence="2" key="1">
    <citation type="submission" date="2020-01" db="EMBL/GenBank/DDBJ databases">
        <title>Insect and environment-associated Actinomycetes.</title>
        <authorList>
            <person name="Currrie C."/>
            <person name="Chevrette M."/>
            <person name="Carlson C."/>
            <person name="Stubbendieck R."/>
            <person name="Wendt-Pienkowski E."/>
        </authorList>
    </citation>
    <scope>NUCLEOTIDE SEQUENCE</scope>
    <source>
        <strain evidence="2">SID7499</strain>
    </source>
</reference>
<dbReference type="PANTHER" id="PTHR24220:SF659">
    <property type="entry name" value="TRANSPORTER, PUTATIVE-RELATED"/>
    <property type="match status" value="1"/>
</dbReference>
<dbReference type="GO" id="GO:0022857">
    <property type="term" value="F:transmembrane transporter activity"/>
    <property type="evidence" value="ECO:0007669"/>
    <property type="project" value="TreeGrafter"/>
</dbReference>
<sequence length="120" mass="12914">MDFPIPGRKREMTPVLRDIDLDISGGRLTAIVGPSGSGKSTLLLCMAGLERVTAGSIEILGTDVLSLGPRKQAAFRSENIGFVFQEYNLVSSLTVEDNICLPARLAGHRVPTSRVREAMS</sequence>
<evidence type="ECO:0000259" key="1">
    <source>
        <dbReference type="Pfam" id="PF00005"/>
    </source>
</evidence>
<proteinExistence type="predicted"/>
<keyword evidence="2" id="KW-0067">ATP-binding</keyword>
<organism evidence="2">
    <name type="scientific">Streptomyces sp. SID7499</name>
    <dbReference type="NCBI Taxonomy" id="2706086"/>
    <lineage>
        <taxon>Bacteria</taxon>
        <taxon>Bacillati</taxon>
        <taxon>Actinomycetota</taxon>
        <taxon>Actinomycetes</taxon>
        <taxon>Kitasatosporales</taxon>
        <taxon>Streptomycetaceae</taxon>
        <taxon>Streptomyces</taxon>
    </lineage>
</organism>
<dbReference type="GO" id="GO:0016887">
    <property type="term" value="F:ATP hydrolysis activity"/>
    <property type="evidence" value="ECO:0007669"/>
    <property type="project" value="InterPro"/>
</dbReference>
<gene>
    <name evidence="2" type="ORF">G3M58_06600</name>
</gene>
<dbReference type="InterPro" id="IPR015854">
    <property type="entry name" value="ABC_transpr_LolD-like"/>
</dbReference>
<feature type="non-terminal residue" evidence="2">
    <location>
        <position position="120"/>
    </location>
</feature>
<dbReference type="InterPro" id="IPR027417">
    <property type="entry name" value="P-loop_NTPase"/>
</dbReference>